<sequence>EQSPRPGGPQAGRQPRQVGGPARGRHPRRAGDRPPPRPHRRAGGACRAARAAARRAPRHLRPRRRL</sequence>
<feature type="non-terminal residue" evidence="2">
    <location>
        <position position="66"/>
    </location>
</feature>
<organism evidence="2">
    <name type="scientific">uncultured Thermomicrobiales bacterium</name>
    <dbReference type="NCBI Taxonomy" id="1645740"/>
    <lineage>
        <taxon>Bacteria</taxon>
        <taxon>Pseudomonadati</taxon>
        <taxon>Thermomicrobiota</taxon>
        <taxon>Thermomicrobia</taxon>
        <taxon>Thermomicrobiales</taxon>
        <taxon>environmental samples</taxon>
    </lineage>
</organism>
<gene>
    <name evidence="2" type="ORF">AVDCRST_MAG19-1754</name>
</gene>
<dbReference type="AlphaFoldDB" id="A0A6J4UUR8"/>
<name>A0A6J4UUR8_9BACT</name>
<reference evidence="2" key="1">
    <citation type="submission" date="2020-02" db="EMBL/GenBank/DDBJ databases">
        <authorList>
            <person name="Meier V. D."/>
        </authorList>
    </citation>
    <scope>NUCLEOTIDE SEQUENCE</scope>
    <source>
        <strain evidence="2">AVDCRST_MAG19</strain>
    </source>
</reference>
<evidence type="ECO:0000313" key="2">
    <source>
        <dbReference type="EMBL" id="CAA9560444.1"/>
    </source>
</evidence>
<proteinExistence type="predicted"/>
<evidence type="ECO:0000256" key="1">
    <source>
        <dbReference type="SAM" id="MobiDB-lite"/>
    </source>
</evidence>
<dbReference type="EMBL" id="CADCWL010000073">
    <property type="protein sequence ID" value="CAA9560444.1"/>
    <property type="molecule type" value="Genomic_DNA"/>
</dbReference>
<feature type="compositionally biased region" description="Low complexity" evidence="1">
    <location>
        <begin position="11"/>
        <end position="20"/>
    </location>
</feature>
<feature type="compositionally biased region" description="Basic residues" evidence="1">
    <location>
        <begin position="52"/>
        <end position="66"/>
    </location>
</feature>
<protein>
    <submittedName>
        <fullName evidence="2">Uncharacterized protein</fullName>
    </submittedName>
</protein>
<feature type="region of interest" description="Disordered" evidence="1">
    <location>
        <begin position="1"/>
        <end position="66"/>
    </location>
</feature>
<accession>A0A6J4UUR8</accession>
<feature type="non-terminal residue" evidence="2">
    <location>
        <position position="1"/>
    </location>
</feature>